<dbReference type="CDD" id="cd16917">
    <property type="entry name" value="HATPase_UhpB-NarQ-NarX-like"/>
    <property type="match status" value="1"/>
</dbReference>
<evidence type="ECO:0000256" key="15">
    <source>
        <dbReference type="ARBA" id="ARBA00023012"/>
    </source>
</evidence>
<comment type="cofactor">
    <cofactor evidence="2">
        <name>[4Fe-4S] cluster</name>
        <dbReference type="ChEBI" id="CHEBI:49883"/>
    </cofactor>
</comment>
<dbReference type="EMBL" id="SJZI01000042">
    <property type="protein sequence ID" value="TCJ14439.1"/>
    <property type="molecule type" value="Genomic_DNA"/>
</dbReference>
<dbReference type="Gene3D" id="3.40.50.2300">
    <property type="match status" value="1"/>
</dbReference>
<evidence type="ECO:0000256" key="9">
    <source>
        <dbReference type="ARBA" id="ARBA00022679"/>
    </source>
</evidence>
<dbReference type="RefSeq" id="WP_131449430.1">
    <property type="nucleotide sequence ID" value="NZ_SJZI01000042.1"/>
</dbReference>
<dbReference type="InterPro" id="IPR004358">
    <property type="entry name" value="Sig_transdc_His_kin-like_C"/>
</dbReference>
<dbReference type="GO" id="GO:0046983">
    <property type="term" value="F:protein dimerization activity"/>
    <property type="evidence" value="ECO:0007669"/>
    <property type="project" value="InterPro"/>
</dbReference>
<keyword evidence="11" id="KW-0547">Nucleotide-binding</keyword>
<dbReference type="InterPro" id="IPR013767">
    <property type="entry name" value="PAS_fold"/>
</dbReference>
<evidence type="ECO:0000256" key="14">
    <source>
        <dbReference type="ARBA" id="ARBA00023004"/>
    </source>
</evidence>
<name>A0A4R1BBQ3_9BACT</name>
<keyword evidence="15" id="KW-0902">Two-component regulatory system</keyword>
<proteinExistence type="predicted"/>
<evidence type="ECO:0000259" key="22">
    <source>
        <dbReference type="PROSITE" id="PS50112"/>
    </source>
</evidence>
<comment type="caution">
    <text evidence="24">The sequence shown here is derived from an EMBL/GenBank/DDBJ whole genome shotgun (WGS) entry which is preliminary data.</text>
</comment>
<dbReference type="Gene3D" id="3.30.450.20">
    <property type="entry name" value="PAS domain"/>
    <property type="match status" value="4"/>
</dbReference>
<keyword evidence="13" id="KW-0067">ATP-binding</keyword>
<dbReference type="GO" id="GO:0046872">
    <property type="term" value="F:metal ion binding"/>
    <property type="evidence" value="ECO:0007669"/>
    <property type="project" value="UniProtKB-KW"/>
</dbReference>
<keyword evidence="10" id="KW-0479">Metal-binding</keyword>
<protein>
    <recommendedName>
        <fullName evidence="5">Oxygen sensor histidine kinase NreB</fullName>
        <ecNumber evidence="4">2.7.13.3</ecNumber>
    </recommendedName>
    <alternativeName>
        <fullName evidence="18">Nitrogen regulation protein B</fullName>
    </alternativeName>
</protein>
<feature type="domain" description="Histidine kinase" evidence="20">
    <location>
        <begin position="622"/>
        <end position="709"/>
    </location>
</feature>
<evidence type="ECO:0000256" key="10">
    <source>
        <dbReference type="ARBA" id="ARBA00022723"/>
    </source>
</evidence>
<dbReference type="PROSITE" id="PS50109">
    <property type="entry name" value="HIS_KIN"/>
    <property type="match status" value="1"/>
</dbReference>
<dbReference type="GO" id="GO:0016020">
    <property type="term" value="C:membrane"/>
    <property type="evidence" value="ECO:0007669"/>
    <property type="project" value="InterPro"/>
</dbReference>
<evidence type="ECO:0000256" key="6">
    <source>
        <dbReference type="ARBA" id="ARBA00022485"/>
    </source>
</evidence>
<dbReference type="InterPro" id="IPR000700">
    <property type="entry name" value="PAS-assoc_C"/>
</dbReference>
<dbReference type="Gene3D" id="1.20.5.1930">
    <property type="match status" value="1"/>
</dbReference>
<dbReference type="Pfam" id="PF08447">
    <property type="entry name" value="PAS_3"/>
    <property type="match status" value="1"/>
</dbReference>
<dbReference type="InterPro" id="IPR001610">
    <property type="entry name" value="PAC"/>
</dbReference>
<evidence type="ECO:0000256" key="3">
    <source>
        <dbReference type="ARBA" id="ARBA00004496"/>
    </source>
</evidence>
<dbReference type="InterPro" id="IPR001789">
    <property type="entry name" value="Sig_transdc_resp-reg_receiver"/>
</dbReference>
<feature type="domain" description="PAC" evidence="23">
    <location>
        <begin position="198"/>
        <end position="250"/>
    </location>
</feature>
<organism evidence="24 25">
    <name type="scientific">Flaviaesturariibacter flavus</name>
    <dbReference type="NCBI Taxonomy" id="2502780"/>
    <lineage>
        <taxon>Bacteria</taxon>
        <taxon>Pseudomonadati</taxon>
        <taxon>Bacteroidota</taxon>
        <taxon>Chitinophagia</taxon>
        <taxon>Chitinophagales</taxon>
        <taxon>Chitinophagaceae</taxon>
        <taxon>Flaviaestuariibacter</taxon>
    </lineage>
</organism>
<evidence type="ECO:0000259" key="21">
    <source>
        <dbReference type="PROSITE" id="PS50110"/>
    </source>
</evidence>
<keyword evidence="6" id="KW-0004">4Fe-4S</keyword>
<dbReference type="Pfam" id="PF08448">
    <property type="entry name" value="PAS_4"/>
    <property type="match status" value="1"/>
</dbReference>
<reference evidence="24 25" key="1">
    <citation type="submission" date="2019-03" db="EMBL/GenBank/DDBJ databases">
        <authorList>
            <person name="Kim M.K.M."/>
        </authorList>
    </citation>
    <scope>NUCLEOTIDE SEQUENCE [LARGE SCALE GENOMIC DNA]</scope>
    <source>
        <strain evidence="24 25">17J68-12</strain>
    </source>
</reference>
<evidence type="ECO:0000256" key="7">
    <source>
        <dbReference type="ARBA" id="ARBA00022490"/>
    </source>
</evidence>
<evidence type="ECO:0000256" key="8">
    <source>
        <dbReference type="ARBA" id="ARBA00022553"/>
    </source>
</evidence>
<evidence type="ECO:0000256" key="2">
    <source>
        <dbReference type="ARBA" id="ARBA00001966"/>
    </source>
</evidence>
<dbReference type="GO" id="GO:0006355">
    <property type="term" value="P:regulation of DNA-templated transcription"/>
    <property type="evidence" value="ECO:0007669"/>
    <property type="project" value="InterPro"/>
</dbReference>
<dbReference type="InterPro" id="IPR011712">
    <property type="entry name" value="Sig_transdc_His_kin_sub3_dim/P"/>
</dbReference>
<feature type="domain" description="PAS" evidence="22">
    <location>
        <begin position="251"/>
        <end position="322"/>
    </location>
</feature>
<dbReference type="InterPro" id="IPR035965">
    <property type="entry name" value="PAS-like_dom_sf"/>
</dbReference>
<keyword evidence="12" id="KW-0418">Kinase</keyword>
<dbReference type="PROSITE" id="PS50113">
    <property type="entry name" value="PAC"/>
    <property type="match status" value="1"/>
</dbReference>
<dbReference type="GO" id="GO:0005737">
    <property type="term" value="C:cytoplasm"/>
    <property type="evidence" value="ECO:0007669"/>
    <property type="project" value="UniProtKB-SubCell"/>
</dbReference>
<dbReference type="SMART" id="SM00091">
    <property type="entry name" value="PAS"/>
    <property type="match status" value="4"/>
</dbReference>
<comment type="function">
    <text evidence="17">Member of the two-component regulatory system NreB/NreC involved in the control of dissimilatory nitrate/nitrite reduction in response to oxygen. NreB functions as a direct oxygen sensor histidine kinase which is autophosphorylated, in the absence of oxygen, probably at the conserved histidine residue, and transfers its phosphate group probably to a conserved aspartate residue of NreC. NreB/NreC activates the expression of the nitrate (narGHJI) and nitrite (nir) reductase operons, as well as the putative nitrate transporter gene narT.</text>
</comment>
<evidence type="ECO:0000256" key="5">
    <source>
        <dbReference type="ARBA" id="ARBA00017322"/>
    </source>
</evidence>
<evidence type="ECO:0000256" key="16">
    <source>
        <dbReference type="ARBA" id="ARBA00023014"/>
    </source>
</evidence>
<dbReference type="OrthoDB" id="5401121at2"/>
<dbReference type="InterPro" id="IPR013655">
    <property type="entry name" value="PAS_fold_3"/>
</dbReference>
<evidence type="ECO:0000256" key="12">
    <source>
        <dbReference type="ARBA" id="ARBA00022777"/>
    </source>
</evidence>
<evidence type="ECO:0000256" key="1">
    <source>
        <dbReference type="ARBA" id="ARBA00000085"/>
    </source>
</evidence>
<dbReference type="SMART" id="SM00086">
    <property type="entry name" value="PAC"/>
    <property type="match status" value="3"/>
</dbReference>
<keyword evidence="16" id="KW-0411">Iron-sulfur</keyword>
<evidence type="ECO:0000256" key="4">
    <source>
        <dbReference type="ARBA" id="ARBA00012438"/>
    </source>
</evidence>
<dbReference type="EC" id="2.7.13.3" evidence="4"/>
<comment type="subcellular location">
    <subcellularLocation>
        <location evidence="3">Cytoplasm</location>
    </subcellularLocation>
</comment>
<dbReference type="GO" id="GO:0051539">
    <property type="term" value="F:4 iron, 4 sulfur cluster binding"/>
    <property type="evidence" value="ECO:0007669"/>
    <property type="project" value="UniProtKB-KW"/>
</dbReference>
<dbReference type="AlphaFoldDB" id="A0A4R1BBQ3"/>
<feature type="modified residue" description="4-aspartylphosphate" evidence="19">
    <location>
        <position position="769"/>
    </location>
</feature>
<keyword evidence="8 19" id="KW-0597">Phosphoprotein</keyword>
<dbReference type="SUPFAM" id="SSF55785">
    <property type="entry name" value="PYP-like sensor domain (PAS domain)"/>
    <property type="match status" value="4"/>
</dbReference>
<evidence type="ECO:0000256" key="13">
    <source>
        <dbReference type="ARBA" id="ARBA00022840"/>
    </source>
</evidence>
<evidence type="ECO:0000313" key="25">
    <source>
        <dbReference type="Proteomes" id="UP000295334"/>
    </source>
</evidence>
<dbReference type="Proteomes" id="UP000295334">
    <property type="component" value="Unassembled WGS sequence"/>
</dbReference>
<sequence length="840" mass="94518">MFSPQPSTQDILESISDGFVFYDRDGIVQYWNRRAEEFLGIPRSEIIGRNLWSCFPEETGKLFYQRYARALELQEHDVFEGYLGRADRWFLVDAYPSPGGLGIFFRDVTERHNRERELEETRARFELVLQATHEAICDVDLVQQHTFWHGDNLRNLFGHDPSVSGTPERAWLDHVHPDDLERVLREYNDAIANGADGFATRYRFRRADGTYAVVRGRTVIVRDEAGVAVRAVTAMEDVTAEEKNIHLLRQREAEFRLLFDNAPLPQWIFDRDTFRILDVNEAALIEYGYTREQFLGLTLLDLRPPEDRAGFRELVEHIQDERKNWANLRHVRSDGSILHVEVHAAPVQFRGQAASLATVNNVTRYRDAKQALRKSQEDYKRLFNNAPLPQCISSCDGQRIIEVNEAATALYGYSREELLAMSAFDLSLPEDHAALREGIRLVLRTGSLKTLSRHRVKGGALIIVEVNAALVDYEGDACLMVTINDITYERQLEENITALKVSAQKMVTRAQLNAQEEERAEIGRELHDNINQQLTSVKLHIGMARSRPDMAPELLARTEGLVQDAINGIRALSKNLVQPLFGEEGLPQALAELCASFESTAGFAVTLEVSATVDDPELALTLYRVVQEALTNVSKYAAASQVRVALAEVQGNLRLTVADDGRGFDPGIRGKGIGLINMERRMDLFNGRLEITAAPGHGCTLTATLPVPGADGGALFVAIAEDDADDRELLELAFRELVPQCRLHFAGNGMELLEHLRATTDVPDLIVIDQNMPLLNGIDTLQALGLEPRFRRVPKVLYSTTIRSEYRRGAYAAAYIEKSHNLAGIKNSVRQMLVLVRGRR</sequence>
<dbReference type="PANTHER" id="PTHR24421">
    <property type="entry name" value="NITRATE/NITRITE SENSOR PROTEIN NARX-RELATED"/>
    <property type="match status" value="1"/>
</dbReference>
<evidence type="ECO:0000256" key="11">
    <source>
        <dbReference type="ARBA" id="ARBA00022741"/>
    </source>
</evidence>
<evidence type="ECO:0000313" key="24">
    <source>
        <dbReference type="EMBL" id="TCJ14439.1"/>
    </source>
</evidence>
<dbReference type="InterPro" id="IPR036890">
    <property type="entry name" value="HATPase_C_sf"/>
</dbReference>
<feature type="domain" description="Response regulatory" evidence="21">
    <location>
        <begin position="716"/>
        <end position="833"/>
    </location>
</feature>
<dbReference type="PROSITE" id="PS50110">
    <property type="entry name" value="RESPONSE_REGULATORY"/>
    <property type="match status" value="1"/>
</dbReference>
<dbReference type="Pfam" id="PF02518">
    <property type="entry name" value="HATPase_c"/>
    <property type="match status" value="1"/>
</dbReference>
<comment type="catalytic activity">
    <reaction evidence="1">
        <text>ATP + protein L-histidine = ADP + protein N-phospho-L-histidine.</text>
        <dbReference type="EC" id="2.7.13.3"/>
    </reaction>
</comment>
<evidence type="ECO:0000256" key="19">
    <source>
        <dbReference type="PROSITE-ProRule" id="PRU00169"/>
    </source>
</evidence>
<dbReference type="InterPro" id="IPR000014">
    <property type="entry name" value="PAS"/>
</dbReference>
<accession>A0A4R1BBQ3</accession>
<keyword evidence="14" id="KW-0408">Iron</keyword>
<dbReference type="NCBIfam" id="TIGR00229">
    <property type="entry name" value="sensory_box"/>
    <property type="match status" value="3"/>
</dbReference>
<evidence type="ECO:0000259" key="23">
    <source>
        <dbReference type="PROSITE" id="PS50113"/>
    </source>
</evidence>
<dbReference type="InterPro" id="IPR003594">
    <property type="entry name" value="HATPase_dom"/>
</dbReference>
<dbReference type="Pfam" id="PF00989">
    <property type="entry name" value="PAS"/>
    <property type="match status" value="1"/>
</dbReference>
<dbReference type="SMART" id="SM00448">
    <property type="entry name" value="REC"/>
    <property type="match status" value="1"/>
</dbReference>
<evidence type="ECO:0000256" key="18">
    <source>
        <dbReference type="ARBA" id="ARBA00030800"/>
    </source>
</evidence>
<dbReference type="InterPro" id="IPR013656">
    <property type="entry name" value="PAS_4"/>
</dbReference>
<dbReference type="SUPFAM" id="SSF52172">
    <property type="entry name" value="CheY-like"/>
    <property type="match status" value="1"/>
</dbReference>
<evidence type="ECO:0000256" key="17">
    <source>
        <dbReference type="ARBA" id="ARBA00024827"/>
    </source>
</evidence>
<dbReference type="InterPro" id="IPR005467">
    <property type="entry name" value="His_kinase_dom"/>
</dbReference>
<dbReference type="Gene3D" id="3.30.565.10">
    <property type="entry name" value="Histidine kinase-like ATPase, C-terminal domain"/>
    <property type="match status" value="1"/>
</dbReference>
<dbReference type="Pfam" id="PF07730">
    <property type="entry name" value="HisKA_3"/>
    <property type="match status" value="1"/>
</dbReference>
<dbReference type="PROSITE" id="PS50112">
    <property type="entry name" value="PAS"/>
    <property type="match status" value="3"/>
</dbReference>
<dbReference type="PRINTS" id="PR00344">
    <property type="entry name" value="BCTRLSENSOR"/>
</dbReference>
<dbReference type="GO" id="GO:0000155">
    <property type="term" value="F:phosphorelay sensor kinase activity"/>
    <property type="evidence" value="ECO:0007669"/>
    <property type="project" value="InterPro"/>
</dbReference>
<dbReference type="Pfam" id="PF13426">
    <property type="entry name" value="PAS_9"/>
    <property type="match status" value="1"/>
</dbReference>
<dbReference type="GO" id="GO:0005524">
    <property type="term" value="F:ATP binding"/>
    <property type="evidence" value="ECO:0007669"/>
    <property type="project" value="UniProtKB-KW"/>
</dbReference>
<feature type="domain" description="PAS" evidence="22">
    <location>
        <begin position="375"/>
        <end position="446"/>
    </location>
</feature>
<evidence type="ECO:0000259" key="20">
    <source>
        <dbReference type="PROSITE" id="PS50109"/>
    </source>
</evidence>
<dbReference type="InterPro" id="IPR011006">
    <property type="entry name" value="CheY-like_superfamily"/>
</dbReference>
<dbReference type="SUPFAM" id="SSF55874">
    <property type="entry name" value="ATPase domain of HSP90 chaperone/DNA topoisomerase II/histidine kinase"/>
    <property type="match status" value="1"/>
</dbReference>
<dbReference type="Pfam" id="PF00072">
    <property type="entry name" value="Response_reg"/>
    <property type="match status" value="1"/>
</dbReference>
<dbReference type="SMART" id="SM00387">
    <property type="entry name" value="HATPase_c"/>
    <property type="match status" value="1"/>
</dbReference>
<feature type="domain" description="PAS" evidence="22">
    <location>
        <begin position="4"/>
        <end position="74"/>
    </location>
</feature>
<keyword evidence="9" id="KW-0808">Transferase</keyword>
<keyword evidence="25" id="KW-1185">Reference proteome</keyword>
<gene>
    <name evidence="24" type="ORF">EPD60_10640</name>
</gene>
<dbReference type="CDD" id="cd00130">
    <property type="entry name" value="PAS"/>
    <property type="match status" value="4"/>
</dbReference>
<dbReference type="PANTHER" id="PTHR24421:SF10">
    <property type="entry name" value="NITRATE_NITRITE SENSOR PROTEIN NARQ"/>
    <property type="match status" value="1"/>
</dbReference>
<dbReference type="InterPro" id="IPR050482">
    <property type="entry name" value="Sensor_HK_TwoCompSys"/>
</dbReference>
<keyword evidence="7" id="KW-0963">Cytoplasm</keyword>